<keyword evidence="6" id="KW-1185">Reference proteome</keyword>
<evidence type="ECO:0000313" key="5">
    <source>
        <dbReference type="EMBL" id="WQQ24851.1"/>
    </source>
</evidence>
<evidence type="ECO:0000256" key="2">
    <source>
        <dbReference type="ARBA" id="ARBA00023136"/>
    </source>
</evidence>
<feature type="region of interest" description="Disordered" evidence="3">
    <location>
        <begin position="81"/>
        <end position="100"/>
    </location>
</feature>
<keyword evidence="4" id="KW-0812">Transmembrane</keyword>
<evidence type="ECO:0008006" key="7">
    <source>
        <dbReference type="Google" id="ProtNLM"/>
    </source>
</evidence>
<evidence type="ECO:0000256" key="4">
    <source>
        <dbReference type="SAM" id="Phobius"/>
    </source>
</evidence>
<dbReference type="EMBL" id="CP141059">
    <property type="protein sequence ID" value="WQQ24851.1"/>
    <property type="molecule type" value="Genomic_DNA"/>
</dbReference>
<evidence type="ECO:0000256" key="3">
    <source>
        <dbReference type="SAM" id="MobiDB-lite"/>
    </source>
</evidence>
<dbReference type="RefSeq" id="WP_322455356.1">
    <property type="nucleotide sequence ID" value="NZ_CP141059.1"/>
</dbReference>
<keyword evidence="4" id="KW-1133">Transmembrane helix</keyword>
<sequence length="234" mass="25748">MDQNEPNEPAKPLRLPVAKQPPPAVSKRPPSTGEDEPTETVLASPRATRTLLVLVAVLVVLVILQGLWFFLHGRENDDRAEAAESSVSEESGEDDPISVPEGRPVVLNQLAVQEGVEAAALAAQTMFARNWESYDQGVDDAVALMTEEFAEEYRGTTDDVRREFLAEKTQVQVRVVAQSVVRANDAELEALLFLNQYTITGADEDPKTTYTPYRAVLTMVHTDDGWLVDAVDTK</sequence>
<evidence type="ECO:0000313" key="6">
    <source>
        <dbReference type="Proteomes" id="UP001327225"/>
    </source>
</evidence>
<gene>
    <name evidence="5" type="ORF">SHK19_12825</name>
</gene>
<dbReference type="Proteomes" id="UP001327225">
    <property type="component" value="Chromosome"/>
</dbReference>
<reference evidence="6" key="1">
    <citation type="submission" date="2023-12" db="EMBL/GenBank/DDBJ databases">
        <title>Novel species in genus Nocardioides.</title>
        <authorList>
            <person name="Zhou H."/>
        </authorList>
    </citation>
    <scope>NUCLEOTIDE SEQUENCE [LARGE SCALE GENOMIC DNA]</scope>
    <source>
        <strain evidence="6">HM61</strain>
    </source>
</reference>
<protein>
    <recommendedName>
        <fullName evidence="7">Mce-associated membrane protein</fullName>
    </recommendedName>
</protein>
<proteinExistence type="predicted"/>
<feature type="region of interest" description="Disordered" evidence="3">
    <location>
        <begin position="1"/>
        <end position="42"/>
    </location>
</feature>
<dbReference type="PANTHER" id="PTHR37042">
    <property type="entry name" value="OUTER MEMBRANE PROTEIN RV1973"/>
    <property type="match status" value="1"/>
</dbReference>
<feature type="transmembrane region" description="Helical" evidence="4">
    <location>
        <begin position="51"/>
        <end position="71"/>
    </location>
</feature>
<dbReference type="PANTHER" id="PTHR37042:SF4">
    <property type="entry name" value="OUTER MEMBRANE PROTEIN RV1973"/>
    <property type="match status" value="1"/>
</dbReference>
<comment type="subcellular location">
    <subcellularLocation>
        <location evidence="1">Membrane</location>
    </subcellularLocation>
</comment>
<accession>A0ABZ0ZKC9</accession>
<evidence type="ECO:0000256" key="1">
    <source>
        <dbReference type="ARBA" id="ARBA00004370"/>
    </source>
</evidence>
<organism evidence="5 6">
    <name type="scientific">Nocardioides bizhenqiangii</name>
    <dbReference type="NCBI Taxonomy" id="3095076"/>
    <lineage>
        <taxon>Bacteria</taxon>
        <taxon>Bacillati</taxon>
        <taxon>Actinomycetota</taxon>
        <taxon>Actinomycetes</taxon>
        <taxon>Propionibacteriales</taxon>
        <taxon>Nocardioidaceae</taxon>
        <taxon>Nocardioides</taxon>
    </lineage>
</organism>
<name>A0ABZ0ZKC9_9ACTN</name>
<keyword evidence="2 4" id="KW-0472">Membrane</keyword>